<feature type="transmembrane region" description="Helical" evidence="15">
    <location>
        <begin position="35"/>
        <end position="55"/>
    </location>
</feature>
<keyword evidence="15" id="KW-0812">Transmembrane</keyword>
<evidence type="ECO:0000256" key="6">
    <source>
        <dbReference type="ARBA" id="ARBA00022679"/>
    </source>
</evidence>
<evidence type="ECO:0000256" key="3">
    <source>
        <dbReference type="ARBA" id="ARBA00022645"/>
    </source>
</evidence>
<keyword evidence="3" id="KW-0121">Carboxypeptidase</keyword>
<proteinExistence type="inferred from homology"/>
<keyword evidence="7" id="KW-0378">Hydrolase</keyword>
<evidence type="ECO:0000256" key="14">
    <source>
        <dbReference type="SAM" id="MobiDB-lite"/>
    </source>
</evidence>
<dbReference type="Pfam" id="PF00912">
    <property type="entry name" value="Transgly"/>
    <property type="match status" value="1"/>
</dbReference>
<dbReference type="GO" id="GO:0008658">
    <property type="term" value="F:penicillin binding"/>
    <property type="evidence" value="ECO:0007669"/>
    <property type="project" value="InterPro"/>
</dbReference>
<evidence type="ECO:0000259" key="17">
    <source>
        <dbReference type="Pfam" id="PF00912"/>
    </source>
</evidence>
<evidence type="ECO:0000256" key="5">
    <source>
        <dbReference type="ARBA" id="ARBA00022676"/>
    </source>
</evidence>
<dbReference type="InterPro" id="IPR001460">
    <property type="entry name" value="PCN-bd_Tpept"/>
</dbReference>
<dbReference type="Proteomes" id="UP000051679">
    <property type="component" value="Unassembled WGS sequence"/>
</dbReference>
<feature type="region of interest" description="Disordered" evidence="14">
    <location>
        <begin position="1"/>
        <end position="24"/>
    </location>
</feature>
<dbReference type="FunFam" id="1.10.3810.10:FF:000001">
    <property type="entry name" value="Penicillin-binding protein 1A"/>
    <property type="match status" value="1"/>
</dbReference>
<organism evidence="18 19">
    <name type="scientific">Lacticaseibacillus sharpeae JCM 1186 = DSM 20505</name>
    <dbReference type="NCBI Taxonomy" id="1291052"/>
    <lineage>
        <taxon>Bacteria</taxon>
        <taxon>Bacillati</taxon>
        <taxon>Bacillota</taxon>
        <taxon>Bacilli</taxon>
        <taxon>Lactobacillales</taxon>
        <taxon>Lactobacillaceae</taxon>
        <taxon>Lacticaseibacillus</taxon>
    </lineage>
</organism>
<keyword evidence="10" id="KW-0511">Multifunctional enzyme</keyword>
<accession>A0A0R1ZW52</accession>
<reference evidence="18 19" key="1">
    <citation type="journal article" date="2015" name="Genome Announc.">
        <title>Expanding the biotechnology potential of lactobacilli through comparative genomics of 213 strains and associated genera.</title>
        <authorList>
            <person name="Sun Z."/>
            <person name="Harris H.M."/>
            <person name="McCann A."/>
            <person name="Guo C."/>
            <person name="Argimon S."/>
            <person name="Zhang W."/>
            <person name="Yang X."/>
            <person name="Jeffery I.B."/>
            <person name="Cooney J.C."/>
            <person name="Kagawa T.F."/>
            <person name="Liu W."/>
            <person name="Song Y."/>
            <person name="Salvetti E."/>
            <person name="Wrobel A."/>
            <person name="Rasinkangas P."/>
            <person name="Parkhill J."/>
            <person name="Rea M.C."/>
            <person name="O'Sullivan O."/>
            <person name="Ritari J."/>
            <person name="Douillard F.P."/>
            <person name="Paul Ross R."/>
            <person name="Yang R."/>
            <person name="Briner A.E."/>
            <person name="Felis G.E."/>
            <person name="de Vos W.M."/>
            <person name="Barrangou R."/>
            <person name="Klaenhammer T.R."/>
            <person name="Caufield P.W."/>
            <person name="Cui Y."/>
            <person name="Zhang H."/>
            <person name="O'Toole P.W."/>
        </authorList>
    </citation>
    <scope>NUCLEOTIDE SEQUENCE [LARGE SCALE GENOMIC DNA]</scope>
    <source>
        <strain evidence="18 19">DSM 20505</strain>
    </source>
</reference>
<gene>
    <name evidence="18" type="ORF">FC18_GL000827</name>
</gene>
<sequence length="754" mass="81972">MAKKRQAKRQPAKRKQRGGNGGNVQHHPIRKFFKWVGIVILAAFLFGVALFAYYAKDAPEITQSDLQKDGSSTIYAMNNKQITQLGLENREYITAQKIPQQLKDAVVSVEDSHFYNEPFGINPIRIVTATISNVLHRGGLQGASTLTQQVVKLSVFSTKASDQTLKRKAQEAVLAFKVEQKYSKEQILEFYINKVYMNFGQYGMQTGAKYYYGKSLSKLTLAQTAFIAGLGQSPVGYNPYTHPEAATKRRDTVINAMLKNKKITATQAAEAKATPITSGLVKQKTAKNNADEAKVTDSYLTSVIKEVKKRTGLNPYTAGMKIYTNLDLSAQKRLYKIVNSDKYVQFPGDTFQTAVTMTNPETGQVTAQIGGRKTGDVQRSLNRATQTSRSNGSTMKPMMDYAPAIEYLSANTGLTIADEKYYYPDSDVELHDWDNKYMGDISMRTALKLSRNIPAIKMLAATGLSRANSFVKGLGLKLTKAERTAYSSGIGAGVSTEQEAAAYGAFANGGQYYKPYYVRKITTADGVSTSYSSSPTRAMKSSTAYMITDMLKDVMLSGTGTSAKSGNLYEAGKTGSVNYGDAEIKKNPSLKGLNKDEWFTGYTRKNVISVWTGYDKPLENGLGAVSQKIALLIYRNLMSYVSENETNEDWVMPSTVIAKQVNGQRELFVKGSAAANIADDSSSSSSDSSSDSSSESSESSSNSESSAADNSSDYSSSLSSDDNADEQSTASSKSTSTSSESASTHSAASSSARQ</sequence>
<dbReference type="InterPro" id="IPR036950">
    <property type="entry name" value="PBP_transglycosylase"/>
</dbReference>
<comment type="similarity">
    <text evidence="1">In the C-terminal section; belongs to the transpeptidase family.</text>
</comment>
<dbReference type="Gene3D" id="3.40.710.10">
    <property type="entry name" value="DD-peptidase/beta-lactamase superfamily"/>
    <property type="match status" value="1"/>
</dbReference>
<dbReference type="InterPro" id="IPR050396">
    <property type="entry name" value="Glycosyltr_51/Transpeptidase"/>
</dbReference>
<dbReference type="PANTHER" id="PTHR32282:SF29">
    <property type="entry name" value="PENICILLIN-BINDING PROTEIN 1A"/>
    <property type="match status" value="1"/>
</dbReference>
<keyword evidence="5" id="KW-0328">Glycosyltransferase</keyword>
<dbReference type="GO" id="GO:0006508">
    <property type="term" value="P:proteolysis"/>
    <property type="evidence" value="ECO:0007669"/>
    <property type="project" value="UniProtKB-KW"/>
</dbReference>
<evidence type="ECO:0000256" key="8">
    <source>
        <dbReference type="ARBA" id="ARBA00022960"/>
    </source>
</evidence>
<dbReference type="InterPro" id="IPR023346">
    <property type="entry name" value="Lysozyme-like_dom_sf"/>
</dbReference>
<dbReference type="Pfam" id="PF00905">
    <property type="entry name" value="Transpeptidase"/>
    <property type="match status" value="1"/>
</dbReference>
<feature type="region of interest" description="Disordered" evidence="14">
    <location>
        <begin position="366"/>
        <end position="395"/>
    </location>
</feature>
<evidence type="ECO:0000256" key="12">
    <source>
        <dbReference type="ARBA" id="ARBA00034000"/>
    </source>
</evidence>
<evidence type="ECO:0000256" key="11">
    <source>
        <dbReference type="ARBA" id="ARBA00023316"/>
    </source>
</evidence>
<dbReference type="GO" id="GO:0008955">
    <property type="term" value="F:peptidoglycan glycosyltransferase activity"/>
    <property type="evidence" value="ECO:0007669"/>
    <property type="project" value="UniProtKB-EC"/>
</dbReference>
<keyword evidence="15" id="KW-0472">Membrane</keyword>
<dbReference type="InterPro" id="IPR012338">
    <property type="entry name" value="Beta-lactam/transpept-like"/>
</dbReference>
<feature type="domain" description="Penicillin-binding protein transpeptidase" evidence="16">
    <location>
        <begin position="354"/>
        <end position="630"/>
    </location>
</feature>
<dbReference type="RefSeq" id="WP_056975465.1">
    <property type="nucleotide sequence ID" value="NZ_AYYO01000010.1"/>
</dbReference>
<feature type="domain" description="Glycosyl transferase family 51" evidence="17">
    <location>
        <begin position="79"/>
        <end position="257"/>
    </location>
</feature>
<dbReference type="PANTHER" id="PTHR32282">
    <property type="entry name" value="BINDING PROTEIN TRANSPEPTIDASE, PUTATIVE-RELATED"/>
    <property type="match status" value="1"/>
</dbReference>
<feature type="compositionally biased region" description="Basic residues" evidence="14">
    <location>
        <begin position="1"/>
        <end position="17"/>
    </location>
</feature>
<dbReference type="GO" id="GO:0009252">
    <property type="term" value="P:peptidoglycan biosynthetic process"/>
    <property type="evidence" value="ECO:0007669"/>
    <property type="project" value="UniProtKB-KW"/>
</dbReference>
<dbReference type="GO" id="GO:0071555">
    <property type="term" value="P:cell wall organization"/>
    <property type="evidence" value="ECO:0007669"/>
    <property type="project" value="UniProtKB-KW"/>
</dbReference>
<keyword evidence="4" id="KW-0645">Protease</keyword>
<evidence type="ECO:0000313" key="18">
    <source>
        <dbReference type="EMBL" id="KRM56041.1"/>
    </source>
</evidence>
<evidence type="ECO:0000256" key="2">
    <source>
        <dbReference type="ARBA" id="ARBA00007739"/>
    </source>
</evidence>
<feature type="compositionally biased region" description="Polar residues" evidence="14">
    <location>
        <begin position="377"/>
        <end position="394"/>
    </location>
</feature>
<comment type="caution">
    <text evidence="18">The sequence shown here is derived from an EMBL/GenBank/DDBJ whole genome shotgun (WGS) entry which is preliminary data.</text>
</comment>
<dbReference type="GO" id="GO:0009002">
    <property type="term" value="F:serine-type D-Ala-D-Ala carboxypeptidase activity"/>
    <property type="evidence" value="ECO:0007669"/>
    <property type="project" value="UniProtKB-EC"/>
</dbReference>
<dbReference type="STRING" id="1291052.FC18_GL000827"/>
<dbReference type="GO" id="GO:0008360">
    <property type="term" value="P:regulation of cell shape"/>
    <property type="evidence" value="ECO:0007669"/>
    <property type="project" value="UniProtKB-KW"/>
</dbReference>
<dbReference type="SUPFAM" id="SSF56601">
    <property type="entry name" value="beta-lactamase/transpeptidase-like"/>
    <property type="match status" value="1"/>
</dbReference>
<protein>
    <submittedName>
        <fullName evidence="18">Penicillin-binding protein 1A</fullName>
    </submittedName>
</protein>
<keyword evidence="6" id="KW-0808">Transferase</keyword>
<dbReference type="OrthoDB" id="9766909at2"/>
<comment type="similarity">
    <text evidence="2">In the N-terminal section; belongs to the glycosyltransferase 51 family.</text>
</comment>
<dbReference type="InterPro" id="IPR001264">
    <property type="entry name" value="Glyco_trans_51"/>
</dbReference>
<evidence type="ECO:0000256" key="15">
    <source>
        <dbReference type="SAM" id="Phobius"/>
    </source>
</evidence>
<keyword evidence="8" id="KW-0133">Cell shape</keyword>
<feature type="region of interest" description="Disordered" evidence="14">
    <location>
        <begin position="676"/>
        <end position="754"/>
    </location>
</feature>
<evidence type="ECO:0000259" key="16">
    <source>
        <dbReference type="Pfam" id="PF00905"/>
    </source>
</evidence>
<name>A0A0R1ZW52_9LACO</name>
<evidence type="ECO:0000256" key="7">
    <source>
        <dbReference type="ARBA" id="ARBA00022801"/>
    </source>
</evidence>
<comment type="catalytic activity">
    <reaction evidence="13">
        <text>[GlcNAc-(1-&gt;4)-Mur2Ac(oyl-L-Ala-gamma-D-Glu-L-Lys-D-Ala-D-Ala)](n)-di-trans,octa-cis-undecaprenyl diphosphate + beta-D-GlcNAc-(1-&gt;4)-Mur2Ac(oyl-L-Ala-gamma-D-Glu-L-Lys-D-Ala-D-Ala)-di-trans,octa-cis-undecaprenyl diphosphate = [GlcNAc-(1-&gt;4)-Mur2Ac(oyl-L-Ala-gamma-D-Glu-L-Lys-D-Ala-D-Ala)](n+1)-di-trans,octa-cis-undecaprenyl diphosphate + di-trans,octa-cis-undecaprenyl diphosphate + H(+)</text>
        <dbReference type="Rhea" id="RHEA:23708"/>
        <dbReference type="Rhea" id="RHEA-COMP:9602"/>
        <dbReference type="Rhea" id="RHEA-COMP:9603"/>
        <dbReference type="ChEBI" id="CHEBI:15378"/>
        <dbReference type="ChEBI" id="CHEBI:58405"/>
        <dbReference type="ChEBI" id="CHEBI:60033"/>
        <dbReference type="ChEBI" id="CHEBI:78435"/>
        <dbReference type="EC" id="2.4.99.28"/>
    </reaction>
</comment>
<dbReference type="EMBL" id="AYYO01000010">
    <property type="protein sequence ID" value="KRM56041.1"/>
    <property type="molecule type" value="Genomic_DNA"/>
</dbReference>
<evidence type="ECO:0000256" key="9">
    <source>
        <dbReference type="ARBA" id="ARBA00022984"/>
    </source>
</evidence>
<evidence type="ECO:0000256" key="1">
    <source>
        <dbReference type="ARBA" id="ARBA00007090"/>
    </source>
</evidence>
<keyword evidence="9" id="KW-0573">Peptidoglycan synthesis</keyword>
<evidence type="ECO:0000313" key="19">
    <source>
        <dbReference type="Proteomes" id="UP000051679"/>
    </source>
</evidence>
<evidence type="ECO:0000256" key="10">
    <source>
        <dbReference type="ARBA" id="ARBA00023268"/>
    </source>
</evidence>
<dbReference type="AlphaFoldDB" id="A0A0R1ZW52"/>
<dbReference type="SUPFAM" id="SSF53955">
    <property type="entry name" value="Lysozyme-like"/>
    <property type="match status" value="1"/>
</dbReference>
<keyword evidence="15" id="KW-1133">Transmembrane helix</keyword>
<comment type="catalytic activity">
    <reaction evidence="12">
        <text>Preferential cleavage: (Ac)2-L-Lys-D-Ala-|-D-Ala. Also transpeptidation of peptidyl-alanyl moieties that are N-acyl substituents of D-alanine.</text>
        <dbReference type="EC" id="3.4.16.4"/>
    </reaction>
</comment>
<keyword evidence="11" id="KW-0961">Cell wall biogenesis/degradation</keyword>
<evidence type="ECO:0000256" key="13">
    <source>
        <dbReference type="ARBA" id="ARBA00049902"/>
    </source>
</evidence>
<dbReference type="PATRIC" id="fig|1291052.5.peg.843"/>
<dbReference type="Gene3D" id="1.10.3810.10">
    <property type="entry name" value="Biosynthetic peptidoglycan transglycosylase-like"/>
    <property type="match status" value="1"/>
</dbReference>
<keyword evidence="19" id="KW-1185">Reference proteome</keyword>
<dbReference type="GO" id="GO:0030288">
    <property type="term" value="C:outer membrane-bounded periplasmic space"/>
    <property type="evidence" value="ECO:0007669"/>
    <property type="project" value="TreeGrafter"/>
</dbReference>
<evidence type="ECO:0000256" key="4">
    <source>
        <dbReference type="ARBA" id="ARBA00022670"/>
    </source>
</evidence>